<evidence type="ECO:0000313" key="3">
    <source>
        <dbReference type="Proteomes" id="UP000799424"/>
    </source>
</evidence>
<dbReference type="OrthoDB" id="9997739at2759"/>
<name>A0A6A6ZR02_9PLEO</name>
<dbReference type="PROSITE" id="PS50097">
    <property type="entry name" value="BTB"/>
    <property type="match status" value="1"/>
</dbReference>
<dbReference type="PANTHER" id="PTHR47843">
    <property type="entry name" value="BTB DOMAIN-CONTAINING PROTEIN-RELATED"/>
    <property type="match status" value="1"/>
</dbReference>
<dbReference type="SUPFAM" id="SSF54695">
    <property type="entry name" value="POZ domain"/>
    <property type="match status" value="1"/>
</dbReference>
<evidence type="ECO:0000259" key="1">
    <source>
        <dbReference type="PROSITE" id="PS50097"/>
    </source>
</evidence>
<dbReference type="Pfam" id="PF00651">
    <property type="entry name" value="BTB"/>
    <property type="match status" value="1"/>
</dbReference>
<evidence type="ECO:0000313" key="2">
    <source>
        <dbReference type="EMBL" id="KAF2823531.1"/>
    </source>
</evidence>
<feature type="domain" description="BTB" evidence="1">
    <location>
        <begin position="17"/>
        <end position="86"/>
    </location>
</feature>
<dbReference type="InterPro" id="IPR011333">
    <property type="entry name" value="SKP1/BTB/POZ_sf"/>
</dbReference>
<keyword evidence="3" id="KW-1185">Reference proteome</keyword>
<dbReference type="CDD" id="cd18186">
    <property type="entry name" value="BTB_POZ_ZBTB_KLHL-like"/>
    <property type="match status" value="1"/>
</dbReference>
<reference evidence="2" key="1">
    <citation type="journal article" date="2020" name="Stud. Mycol.">
        <title>101 Dothideomycetes genomes: a test case for predicting lifestyles and emergence of pathogens.</title>
        <authorList>
            <person name="Haridas S."/>
            <person name="Albert R."/>
            <person name="Binder M."/>
            <person name="Bloem J."/>
            <person name="Labutti K."/>
            <person name="Salamov A."/>
            <person name="Andreopoulos B."/>
            <person name="Baker S."/>
            <person name="Barry K."/>
            <person name="Bills G."/>
            <person name="Bluhm B."/>
            <person name="Cannon C."/>
            <person name="Castanera R."/>
            <person name="Culley D."/>
            <person name="Daum C."/>
            <person name="Ezra D."/>
            <person name="Gonzalez J."/>
            <person name="Henrissat B."/>
            <person name="Kuo A."/>
            <person name="Liang C."/>
            <person name="Lipzen A."/>
            <person name="Lutzoni F."/>
            <person name="Magnuson J."/>
            <person name="Mondo S."/>
            <person name="Nolan M."/>
            <person name="Ohm R."/>
            <person name="Pangilinan J."/>
            <person name="Park H.-J."/>
            <person name="Ramirez L."/>
            <person name="Alfaro M."/>
            <person name="Sun H."/>
            <person name="Tritt A."/>
            <person name="Yoshinaga Y."/>
            <person name="Zwiers L.-H."/>
            <person name="Turgeon B."/>
            <person name="Goodwin S."/>
            <person name="Spatafora J."/>
            <person name="Crous P."/>
            <person name="Grigoriev I."/>
        </authorList>
    </citation>
    <scope>NUCLEOTIDE SEQUENCE</scope>
    <source>
        <strain evidence="2">CBS 113818</strain>
    </source>
</reference>
<dbReference type="AlphaFoldDB" id="A0A6A6ZR02"/>
<gene>
    <name evidence="2" type="ORF">CC86DRAFT_409437</name>
</gene>
<dbReference type="Gene3D" id="3.30.710.10">
    <property type="entry name" value="Potassium Channel Kv1.1, Chain A"/>
    <property type="match status" value="1"/>
</dbReference>
<organism evidence="2 3">
    <name type="scientific">Ophiobolus disseminans</name>
    <dbReference type="NCBI Taxonomy" id="1469910"/>
    <lineage>
        <taxon>Eukaryota</taxon>
        <taxon>Fungi</taxon>
        <taxon>Dikarya</taxon>
        <taxon>Ascomycota</taxon>
        <taxon>Pezizomycotina</taxon>
        <taxon>Dothideomycetes</taxon>
        <taxon>Pleosporomycetidae</taxon>
        <taxon>Pleosporales</taxon>
        <taxon>Pleosporineae</taxon>
        <taxon>Phaeosphaeriaceae</taxon>
        <taxon>Ophiobolus</taxon>
    </lineage>
</organism>
<dbReference type="Proteomes" id="UP000799424">
    <property type="component" value="Unassembled WGS sequence"/>
</dbReference>
<sequence length="306" mass="34370">MTDTPANSTFADLIQSDLFTFHIGAEKKAFVAHSHAIAATSEPFRALVNGGLAESTTRCAELDDVEPEDFVRFLEYAYRRNYTVPAWRPGESVHASGDGVKGVPPAPPDEPALAPEYEPGPELEAVHPEVHAVAEWPSRLNKKFSKRGRKGLNDVTLRARFQNCLYSTDEAPDLALQEGYEPRTNLDMDQDFTPVFLAHARLYTFADMRLVYPLKALALDKLYKTLVAFQLYTERMGDVVKLARYAYENGPDRSEAGEPNELRKLVVEYIACEVDTVGKNREFRALIEEGGKFVGDFWTIVSRYVL</sequence>
<dbReference type="EMBL" id="MU006232">
    <property type="protein sequence ID" value="KAF2823531.1"/>
    <property type="molecule type" value="Genomic_DNA"/>
</dbReference>
<protein>
    <recommendedName>
        <fullName evidence="1">BTB domain-containing protein</fullName>
    </recommendedName>
</protein>
<proteinExistence type="predicted"/>
<accession>A0A6A6ZR02</accession>
<dbReference type="InterPro" id="IPR000210">
    <property type="entry name" value="BTB/POZ_dom"/>
</dbReference>